<name>A0ABQ3ZMM3_9ACTN</name>
<keyword evidence="3" id="KW-1185">Reference proteome</keyword>
<feature type="region of interest" description="Disordered" evidence="1">
    <location>
        <begin position="202"/>
        <end position="229"/>
    </location>
</feature>
<sequence length="263" mass="29181">MLRVQVELPPLIPRQHVRQHRRFTGELHPVVRGDRRGADAVERLLVVDDVPALIVDRVRGVELPRLAVRGDDLPRSSVGADHDVGLRRQDVALVRVGELMGEAAGQGAGVTGHERDRCSQIADDGRELVGVEGDRGRRTVRIAYRRMHLVTGTMDDHRGGRTRRQQIPRPERVPVVIRQQRDAGPVAGQRPDVQRLAVGPPGAVRAAGQTGHRRHRSGRTEGHRRRGQLEQGLGDLVALRTASLIEDVVEVRRLHAVRLSGQR</sequence>
<reference evidence="2 3" key="1">
    <citation type="submission" date="2021-01" db="EMBL/GenBank/DDBJ databases">
        <title>Whole genome shotgun sequence of Actinoplanes humidus NBRC 14915.</title>
        <authorList>
            <person name="Komaki H."/>
            <person name="Tamura T."/>
        </authorList>
    </citation>
    <scope>NUCLEOTIDE SEQUENCE [LARGE SCALE GENOMIC DNA]</scope>
    <source>
        <strain evidence="2 3">NBRC 14915</strain>
    </source>
</reference>
<protein>
    <submittedName>
        <fullName evidence="2">Uncharacterized protein</fullName>
    </submittedName>
</protein>
<dbReference type="EMBL" id="BOMN01000032">
    <property type="protein sequence ID" value="GIE19782.1"/>
    <property type="molecule type" value="Genomic_DNA"/>
</dbReference>
<evidence type="ECO:0000313" key="2">
    <source>
        <dbReference type="EMBL" id="GIE19782.1"/>
    </source>
</evidence>
<dbReference type="Proteomes" id="UP000603200">
    <property type="component" value="Unassembled WGS sequence"/>
</dbReference>
<comment type="caution">
    <text evidence="2">The sequence shown here is derived from an EMBL/GenBank/DDBJ whole genome shotgun (WGS) entry which is preliminary data.</text>
</comment>
<feature type="compositionally biased region" description="Basic residues" evidence="1">
    <location>
        <begin position="211"/>
        <end position="226"/>
    </location>
</feature>
<evidence type="ECO:0000313" key="3">
    <source>
        <dbReference type="Proteomes" id="UP000603200"/>
    </source>
</evidence>
<organism evidence="2 3">
    <name type="scientific">Winogradskya humida</name>
    <dbReference type="NCBI Taxonomy" id="113566"/>
    <lineage>
        <taxon>Bacteria</taxon>
        <taxon>Bacillati</taxon>
        <taxon>Actinomycetota</taxon>
        <taxon>Actinomycetes</taxon>
        <taxon>Micromonosporales</taxon>
        <taxon>Micromonosporaceae</taxon>
        <taxon>Winogradskya</taxon>
    </lineage>
</organism>
<accession>A0ABQ3ZMM3</accession>
<evidence type="ECO:0000256" key="1">
    <source>
        <dbReference type="SAM" id="MobiDB-lite"/>
    </source>
</evidence>
<gene>
    <name evidence="2" type="ORF">Ahu01nite_028840</name>
</gene>
<proteinExistence type="predicted"/>